<feature type="transmembrane region" description="Helical" evidence="1">
    <location>
        <begin position="42"/>
        <end position="68"/>
    </location>
</feature>
<dbReference type="InterPro" id="IPR006976">
    <property type="entry name" value="VanZ-like"/>
</dbReference>
<name>A0A2N0ZE17_9BACI</name>
<organism evidence="3 4">
    <name type="scientific">Cytobacillus horneckiae</name>
    <dbReference type="NCBI Taxonomy" id="549687"/>
    <lineage>
        <taxon>Bacteria</taxon>
        <taxon>Bacillati</taxon>
        <taxon>Bacillota</taxon>
        <taxon>Bacilli</taxon>
        <taxon>Bacillales</taxon>
        <taxon>Bacillaceae</taxon>
        <taxon>Cytobacillus</taxon>
    </lineage>
</organism>
<sequence length="139" mass="16029">MGKKIILLVLIFLYMAFIWIQSSYFNPSGLLKYADYISLDVVIIAGIILELAHLIEFGILYLLCIFFLLTFGKLTMKKEIIAALFSIAYGAVDEVHQIFVPFRSFSIVDLIKNIVGVLIFLYSFRKVYYKKMKINVLPK</sequence>
<evidence type="ECO:0000259" key="2">
    <source>
        <dbReference type="Pfam" id="PF04892"/>
    </source>
</evidence>
<reference evidence="3 4" key="1">
    <citation type="journal article" date="2010" name="Int. J. Syst. Evol. Microbiol.">
        <title>Bacillus horneckiae sp. nov., isolated from a spacecraft-assembly clean room.</title>
        <authorList>
            <person name="Vaishampayan P."/>
            <person name="Probst A."/>
            <person name="Krishnamurthi S."/>
            <person name="Ghosh S."/>
            <person name="Osman S."/>
            <person name="McDowall A."/>
            <person name="Ruckmani A."/>
            <person name="Mayilraj S."/>
            <person name="Venkateswaran K."/>
        </authorList>
    </citation>
    <scope>NUCLEOTIDE SEQUENCE [LARGE SCALE GENOMIC DNA]</scope>
    <source>
        <strain evidence="4">1PO1SC</strain>
    </source>
</reference>
<evidence type="ECO:0000256" key="1">
    <source>
        <dbReference type="SAM" id="Phobius"/>
    </source>
</evidence>
<dbReference type="AlphaFoldDB" id="A0A2N0ZE17"/>
<dbReference type="EMBL" id="PISD01000036">
    <property type="protein sequence ID" value="PKG27754.1"/>
    <property type="molecule type" value="Genomic_DNA"/>
</dbReference>
<dbReference type="Pfam" id="PF04892">
    <property type="entry name" value="VanZ"/>
    <property type="match status" value="1"/>
</dbReference>
<feature type="domain" description="VanZ-like" evidence="2">
    <location>
        <begin position="13"/>
        <end position="124"/>
    </location>
</feature>
<dbReference type="RefSeq" id="WP_066190832.1">
    <property type="nucleotide sequence ID" value="NZ_CP194732.1"/>
</dbReference>
<dbReference type="NCBIfam" id="NF037970">
    <property type="entry name" value="vanZ_1"/>
    <property type="match status" value="1"/>
</dbReference>
<gene>
    <name evidence="3" type="ORF">CWS20_16800</name>
</gene>
<feature type="transmembrane region" description="Helical" evidence="1">
    <location>
        <begin position="5"/>
        <end position="22"/>
    </location>
</feature>
<proteinExistence type="predicted"/>
<keyword evidence="1" id="KW-0472">Membrane</keyword>
<dbReference type="Proteomes" id="UP000233343">
    <property type="component" value="Unassembled WGS sequence"/>
</dbReference>
<protein>
    <recommendedName>
        <fullName evidence="2">VanZ-like domain-containing protein</fullName>
    </recommendedName>
</protein>
<feature type="transmembrane region" description="Helical" evidence="1">
    <location>
        <begin position="105"/>
        <end position="124"/>
    </location>
</feature>
<feature type="transmembrane region" description="Helical" evidence="1">
    <location>
        <begin position="80"/>
        <end position="99"/>
    </location>
</feature>
<keyword evidence="4" id="KW-1185">Reference proteome</keyword>
<comment type="caution">
    <text evidence="3">The sequence shown here is derived from an EMBL/GenBank/DDBJ whole genome shotgun (WGS) entry which is preliminary data.</text>
</comment>
<keyword evidence="1" id="KW-1133">Transmembrane helix</keyword>
<evidence type="ECO:0000313" key="3">
    <source>
        <dbReference type="EMBL" id="PKG27754.1"/>
    </source>
</evidence>
<accession>A0A2N0ZE17</accession>
<evidence type="ECO:0000313" key="4">
    <source>
        <dbReference type="Proteomes" id="UP000233343"/>
    </source>
</evidence>
<keyword evidence="1" id="KW-0812">Transmembrane</keyword>